<proteinExistence type="predicted"/>
<dbReference type="EMBL" id="BARU01006622">
    <property type="protein sequence ID" value="GAH34539.1"/>
    <property type="molecule type" value="Genomic_DNA"/>
</dbReference>
<organism evidence="1">
    <name type="scientific">marine sediment metagenome</name>
    <dbReference type="NCBI Taxonomy" id="412755"/>
    <lineage>
        <taxon>unclassified sequences</taxon>
        <taxon>metagenomes</taxon>
        <taxon>ecological metagenomes</taxon>
    </lineage>
</organism>
<evidence type="ECO:0000313" key="1">
    <source>
        <dbReference type="EMBL" id="GAH34539.1"/>
    </source>
</evidence>
<name>X1FYZ3_9ZZZZ</name>
<feature type="non-terminal residue" evidence="1">
    <location>
        <position position="52"/>
    </location>
</feature>
<sequence length="52" mass="5858">MKKISEYTARGRVPHRGTKRITLFDGCFDTGYKVVSFKVFPTDPYTAASDVV</sequence>
<gene>
    <name evidence="1" type="ORF">S03H2_13035</name>
</gene>
<comment type="caution">
    <text evidence="1">The sequence shown here is derived from an EMBL/GenBank/DDBJ whole genome shotgun (WGS) entry which is preliminary data.</text>
</comment>
<dbReference type="AlphaFoldDB" id="X1FYZ3"/>
<accession>X1FYZ3</accession>
<reference evidence="1" key="1">
    <citation type="journal article" date="2014" name="Front. Microbiol.">
        <title>High frequency of phylogenetically diverse reductive dehalogenase-homologous genes in deep subseafloor sedimentary metagenomes.</title>
        <authorList>
            <person name="Kawai M."/>
            <person name="Futagami T."/>
            <person name="Toyoda A."/>
            <person name="Takaki Y."/>
            <person name="Nishi S."/>
            <person name="Hori S."/>
            <person name="Arai W."/>
            <person name="Tsubouchi T."/>
            <person name="Morono Y."/>
            <person name="Uchiyama I."/>
            <person name="Ito T."/>
            <person name="Fujiyama A."/>
            <person name="Inagaki F."/>
            <person name="Takami H."/>
        </authorList>
    </citation>
    <scope>NUCLEOTIDE SEQUENCE</scope>
    <source>
        <strain evidence="1">Expedition CK06-06</strain>
    </source>
</reference>
<protein>
    <submittedName>
        <fullName evidence="1">Uncharacterized protein</fullName>
    </submittedName>
</protein>